<sequence>MYDPAGNFAENAGQLEAAVAELDPVVALLSLIHITGDQMLLHRYGPLLEGTQEQVREAFVDFGGSEHKVADPEVVAEIRGLLLQELRGGRPEVLLHDPATGLFREMLKLALGVELPEASFEVARQHGGFVTDTRIVPQDVMPAADFKVLVIGAGMVGINAAVKLKQSGFNYTVIESRHEMGGTWSINRYPGAAVDTPSMLYSYSFDPNPSWTKYYPMKDEFLTYLEKVADRHRIRDNIHLNTTMTDATWDEERKLWVVKAVRDGQEVVYEANAVIQCLGMLTRARWPDVSDREKFPGPVLHSAEWDESVDLTGKRVVIVGTGCSGVQLTRALSEVASHVTVIQRQPDYIIPNPQALAPVPPLDIWAMENIPYVAQWKRMQSLLSSLTDMRGMMGFDQEWHDRTGGFGPLNDAVTQMSLNYLQSCFPDDPEMVRKLTPPYPLYAKRPILDCGYYDALKKSHVDLIEGELKAFDETGVILADGTHVDCDAVVLATGFYLEWYKDLNITGRGGKTLRDAFTPYPEAYEGILVPQFPNYLITAGPNTGLTANHAVLGEQHVHYIIELLQMMVNGDYAAVEAKQDAFRDYNDRTEAALKDTAWYRKGAAHGYYRHDDSGRIVLGTPRHNSTVWHDTRVPNAEHLTFERRPGVPERQPRRIETLSI</sequence>
<name>U2YJC9_9SPHN</name>
<accession>U2YJC9</accession>
<protein>
    <submittedName>
        <fullName evidence="2">Putative flavin-containing monooxygenase</fullName>
    </submittedName>
</protein>
<evidence type="ECO:0000313" key="3">
    <source>
        <dbReference type="Proteomes" id="UP000016568"/>
    </source>
</evidence>
<dbReference type="Gene3D" id="3.50.50.60">
    <property type="entry name" value="FAD/NAD(P)-binding domain"/>
    <property type="match status" value="2"/>
</dbReference>
<proteinExistence type="predicted"/>
<dbReference type="AlphaFoldDB" id="U2YJC9"/>
<dbReference type="InterPro" id="IPR036188">
    <property type="entry name" value="FAD/NAD-bd_sf"/>
</dbReference>
<dbReference type="PANTHER" id="PTHR42877">
    <property type="entry name" value="L-ORNITHINE N(5)-MONOOXYGENASE-RELATED"/>
    <property type="match status" value="1"/>
</dbReference>
<dbReference type="PRINTS" id="PR00411">
    <property type="entry name" value="PNDRDTASEI"/>
</dbReference>
<feature type="domain" description="FAD/NAD(P)-binding" evidence="1">
    <location>
        <begin position="146"/>
        <end position="348"/>
    </location>
</feature>
<dbReference type="SUPFAM" id="SSF51905">
    <property type="entry name" value="FAD/NAD(P)-binding domain"/>
    <property type="match status" value="2"/>
</dbReference>
<keyword evidence="3" id="KW-1185">Reference proteome</keyword>
<dbReference type="EMBL" id="BASZ01000003">
    <property type="protein sequence ID" value="GAD48530.1"/>
    <property type="molecule type" value="Genomic_DNA"/>
</dbReference>
<dbReference type="OrthoDB" id="312624at2"/>
<dbReference type="PRINTS" id="PR00368">
    <property type="entry name" value="FADPNR"/>
</dbReference>
<evidence type="ECO:0000313" key="2">
    <source>
        <dbReference type="EMBL" id="GAD48530.1"/>
    </source>
</evidence>
<keyword evidence="2" id="KW-0560">Oxidoreductase</keyword>
<dbReference type="Pfam" id="PF07992">
    <property type="entry name" value="Pyr_redox_2"/>
    <property type="match status" value="1"/>
</dbReference>
<dbReference type="InterPro" id="IPR023753">
    <property type="entry name" value="FAD/NAD-binding_dom"/>
</dbReference>
<keyword evidence="2" id="KW-0503">Monooxygenase</keyword>
<comment type="caution">
    <text evidence="2">The sequence shown here is derived from an EMBL/GenBank/DDBJ whole genome shotgun (WGS) entry which is preliminary data.</text>
</comment>
<organism evidence="2 3">
    <name type="scientific">Caenibius tardaugens NBRC 16725</name>
    <dbReference type="NCBI Taxonomy" id="1219035"/>
    <lineage>
        <taxon>Bacteria</taxon>
        <taxon>Pseudomonadati</taxon>
        <taxon>Pseudomonadota</taxon>
        <taxon>Alphaproteobacteria</taxon>
        <taxon>Sphingomonadales</taxon>
        <taxon>Erythrobacteraceae</taxon>
        <taxon>Caenibius</taxon>
    </lineage>
</organism>
<dbReference type="GO" id="GO:0004497">
    <property type="term" value="F:monooxygenase activity"/>
    <property type="evidence" value="ECO:0007669"/>
    <property type="project" value="UniProtKB-KW"/>
</dbReference>
<reference evidence="2 3" key="1">
    <citation type="submission" date="2013-09" db="EMBL/GenBank/DDBJ databases">
        <title>Whole genome shotgun sequence of Novosphingobium tardaugens NBRC 16725.</title>
        <authorList>
            <person name="Isaki S."/>
            <person name="Hosoyama A."/>
            <person name="Tsuchikane K."/>
            <person name="Katsumata H."/>
            <person name="Ando Y."/>
            <person name="Yamazaki S."/>
            <person name="Fujita N."/>
        </authorList>
    </citation>
    <scope>NUCLEOTIDE SEQUENCE [LARGE SCALE GENOMIC DNA]</scope>
    <source>
        <strain evidence="2 3">NBRC 16725</strain>
    </source>
</reference>
<dbReference type="Proteomes" id="UP000016568">
    <property type="component" value="Unassembled WGS sequence"/>
</dbReference>
<dbReference type="eggNOG" id="COG2072">
    <property type="taxonomic scope" value="Bacteria"/>
</dbReference>
<evidence type="ECO:0000259" key="1">
    <source>
        <dbReference type="Pfam" id="PF07992"/>
    </source>
</evidence>
<gene>
    <name evidence="2" type="ORF">NT2_03_00180</name>
</gene>
<dbReference type="RefSeq" id="WP_021689437.1">
    <property type="nucleotide sequence ID" value="NZ_BASZ01000003.1"/>
</dbReference>
<dbReference type="KEGG" id="ntd:EGO55_02615"/>
<dbReference type="PANTHER" id="PTHR42877:SF4">
    <property type="entry name" value="FAD_NAD(P)-BINDING DOMAIN-CONTAINING PROTEIN-RELATED"/>
    <property type="match status" value="1"/>
</dbReference>
<dbReference type="InterPro" id="IPR051209">
    <property type="entry name" value="FAD-bind_Monooxygenase_sf"/>
</dbReference>